<keyword evidence="9 14" id="KW-0472">Membrane</keyword>
<evidence type="ECO:0000256" key="4">
    <source>
        <dbReference type="ARBA" id="ARBA00022461"/>
    </source>
</evidence>
<feature type="transmembrane region" description="Helical" evidence="14">
    <location>
        <begin position="1000"/>
        <end position="1024"/>
    </location>
</feature>
<dbReference type="Pfam" id="PF00858">
    <property type="entry name" value="ASC"/>
    <property type="match status" value="2"/>
</dbReference>
<evidence type="ECO:0000256" key="9">
    <source>
        <dbReference type="ARBA" id="ARBA00023136"/>
    </source>
</evidence>
<dbReference type="EMBL" id="JAFNEN010000213">
    <property type="protein sequence ID" value="KAG8189511.1"/>
    <property type="molecule type" value="Genomic_DNA"/>
</dbReference>
<evidence type="ECO:0000313" key="16">
    <source>
        <dbReference type="Proteomes" id="UP000827092"/>
    </source>
</evidence>
<evidence type="ECO:0000313" key="15">
    <source>
        <dbReference type="EMBL" id="KAG8189511.1"/>
    </source>
</evidence>
<dbReference type="PANTHER" id="PTHR11690:SF300">
    <property type="entry name" value="PICKPOCKET PROTEIN 19"/>
    <property type="match status" value="1"/>
</dbReference>
<dbReference type="InterPro" id="IPR001873">
    <property type="entry name" value="ENaC"/>
</dbReference>
<organism evidence="15 16">
    <name type="scientific">Oedothorax gibbosus</name>
    <dbReference type="NCBI Taxonomy" id="931172"/>
    <lineage>
        <taxon>Eukaryota</taxon>
        <taxon>Metazoa</taxon>
        <taxon>Ecdysozoa</taxon>
        <taxon>Arthropoda</taxon>
        <taxon>Chelicerata</taxon>
        <taxon>Arachnida</taxon>
        <taxon>Araneae</taxon>
        <taxon>Araneomorphae</taxon>
        <taxon>Entelegynae</taxon>
        <taxon>Araneoidea</taxon>
        <taxon>Linyphiidae</taxon>
        <taxon>Erigoninae</taxon>
        <taxon>Oedothorax</taxon>
    </lineage>
</organism>
<comment type="subcellular location">
    <subcellularLocation>
        <location evidence="1">Membrane</location>
        <topology evidence="1">Multi-pass membrane protein</topology>
    </subcellularLocation>
</comment>
<evidence type="ECO:0000256" key="8">
    <source>
        <dbReference type="ARBA" id="ARBA00023065"/>
    </source>
</evidence>
<evidence type="ECO:0000256" key="11">
    <source>
        <dbReference type="ARBA" id="ARBA00023303"/>
    </source>
</evidence>
<proteinExistence type="inferred from homology"/>
<keyword evidence="4 12" id="KW-0894">Sodium channel</keyword>
<evidence type="ECO:0000256" key="6">
    <source>
        <dbReference type="ARBA" id="ARBA00022989"/>
    </source>
</evidence>
<dbReference type="GO" id="GO:0005886">
    <property type="term" value="C:plasma membrane"/>
    <property type="evidence" value="ECO:0007669"/>
    <property type="project" value="TreeGrafter"/>
</dbReference>
<keyword evidence="3 12" id="KW-0813">Transport</keyword>
<keyword evidence="5 12" id="KW-0812">Transmembrane</keyword>
<gene>
    <name evidence="15" type="ORF">JTE90_008473</name>
</gene>
<sequence>MNLHDGGNRLPLSHPSDILVWNEEDEENGQTDNWRCGNLKKRRKLVAKFAQSSSVNGSSFICSTSKKGPSQFLRVIYRIIFVICLLVVTGNILSLLHEKSSKESIYMNSVIKDVRSGREEDLGNFPIYPRITICRRPFYRTTGYNNSHKDLVAYSMLAFGQPFSPLSLRERTYLRDIAAYNHSDPNATLTDGAVALKEKLDEAEKRYKELSATEKFDLKKFVLNHMPYCTQFFNACTVFVYNLDCCNLFSPLLTSDGLCFTVRNVTPISEIIKDSPIVSEVVLDLVSPPDIVPRSESGFYVYLSDPFREVPMIFEPLEGQTLVTGQATTVKAELIKEKRTELHTPWHSMWNTCPTYRFNDSYISERFSHNVCATQLYEEELRKICECKMIYSTKYPDLKYCEPTDIYKCALRMEDDSLVKEDFNCDYPCVGYSYKTETTYIGLGGGVNISRVKIRYNSEYFTYNEYRQLTLSSFFSQLGGSLGLYLGASIITLMEMLTFTVTWLWYRLVPTKVDDKAANRHDYHTDRILPKHSHRSDVGEDTGRTDKRWRCGNPKRLRDLVSTFGQTASIHGAAYVCSSRKSNHPFCVKVIYRILFVLCLLAVTHALTSFIQEIFFKHSTSINSINQVMEAGLLADENFPRYPRITVCRRPYYKTDSNNQSYQELVSYIMLSLGISYDTFNSQEVGMAFRLVENQVDGEALNEEQLQFKQRLQLLDERYQDLKKSEGFDLEKFMRDHIVDCPEMFFQCVIFMYIYDCCDLFKPVFTTAGLCFTVADVSPIVKQVYKSSVVTDSVIIDVNTPPNPDRDTEFGFAVYLTDSSLENPIVINTIPGENIVPSVVTSIKAQLIKTDRKALHKVWWYKNDPVCSQLTLNSTHSTERYSEDMCLHRLLGEQMKSNCKCKPFFRLYEDSSPLKLCEPFDIYDCMLKGIYEYKDTGLGAACKTPCVEYTYKTESSYMGLEGNDGPISRIEILFDSKQFLYKEYRTPTFTSLFSQMGGSLGLYLGASTITLFELVTFTVTWLWYRLAPAKVARTNKKLRPGRT</sequence>
<protein>
    <recommendedName>
        <fullName evidence="17">Sodium channel protein Nach</fullName>
    </recommendedName>
</protein>
<comment type="caution">
    <text evidence="15">The sequence shown here is derived from an EMBL/GenBank/DDBJ whole genome shotgun (WGS) entry which is preliminary data.</text>
</comment>
<keyword evidence="16" id="KW-1185">Reference proteome</keyword>
<dbReference type="PANTHER" id="PTHR11690">
    <property type="entry name" value="AMILORIDE-SENSITIVE SODIUM CHANNEL-RELATED"/>
    <property type="match status" value="1"/>
</dbReference>
<feature type="coiled-coil region" evidence="13">
    <location>
        <begin position="186"/>
        <end position="213"/>
    </location>
</feature>
<keyword evidence="7" id="KW-0915">Sodium</keyword>
<evidence type="ECO:0000256" key="10">
    <source>
        <dbReference type="ARBA" id="ARBA00023201"/>
    </source>
</evidence>
<feature type="transmembrane region" description="Helical" evidence="14">
    <location>
        <begin position="590"/>
        <end position="611"/>
    </location>
</feature>
<dbReference type="Proteomes" id="UP000827092">
    <property type="component" value="Unassembled WGS sequence"/>
</dbReference>
<name>A0AAV6V1R9_9ARAC</name>
<keyword evidence="8 12" id="KW-0406">Ion transport</keyword>
<dbReference type="AlphaFoldDB" id="A0AAV6V1R9"/>
<evidence type="ECO:0000256" key="5">
    <source>
        <dbReference type="ARBA" id="ARBA00022692"/>
    </source>
</evidence>
<evidence type="ECO:0000256" key="1">
    <source>
        <dbReference type="ARBA" id="ARBA00004141"/>
    </source>
</evidence>
<evidence type="ECO:0000256" key="13">
    <source>
        <dbReference type="SAM" id="Coils"/>
    </source>
</evidence>
<evidence type="ECO:0000256" key="14">
    <source>
        <dbReference type="SAM" id="Phobius"/>
    </source>
</evidence>
<evidence type="ECO:0008006" key="17">
    <source>
        <dbReference type="Google" id="ProtNLM"/>
    </source>
</evidence>
<dbReference type="GO" id="GO:0015280">
    <property type="term" value="F:ligand-gated sodium channel activity"/>
    <property type="evidence" value="ECO:0007669"/>
    <property type="project" value="TreeGrafter"/>
</dbReference>
<feature type="transmembrane region" description="Helical" evidence="14">
    <location>
        <begin position="75"/>
        <end position="96"/>
    </location>
</feature>
<evidence type="ECO:0000256" key="12">
    <source>
        <dbReference type="RuleBase" id="RU000679"/>
    </source>
</evidence>
<dbReference type="Gene3D" id="1.10.287.770">
    <property type="entry name" value="YojJ-like"/>
    <property type="match status" value="2"/>
</dbReference>
<keyword evidence="13" id="KW-0175">Coiled coil</keyword>
<evidence type="ECO:0000256" key="2">
    <source>
        <dbReference type="ARBA" id="ARBA00007193"/>
    </source>
</evidence>
<accession>A0AAV6V1R9</accession>
<keyword evidence="6 14" id="KW-1133">Transmembrane helix</keyword>
<reference evidence="15 16" key="1">
    <citation type="journal article" date="2022" name="Nat. Ecol. Evol.">
        <title>A masculinizing supergene underlies an exaggerated male reproductive morph in a spider.</title>
        <authorList>
            <person name="Hendrickx F."/>
            <person name="De Corte Z."/>
            <person name="Sonet G."/>
            <person name="Van Belleghem S.M."/>
            <person name="Kostlbacher S."/>
            <person name="Vangestel C."/>
        </authorList>
    </citation>
    <scope>NUCLEOTIDE SEQUENCE [LARGE SCALE GENOMIC DNA]</scope>
    <source>
        <strain evidence="15">W744_W776</strain>
    </source>
</reference>
<evidence type="ECO:0000256" key="3">
    <source>
        <dbReference type="ARBA" id="ARBA00022448"/>
    </source>
</evidence>
<evidence type="ECO:0000256" key="7">
    <source>
        <dbReference type="ARBA" id="ARBA00023053"/>
    </source>
</evidence>
<feature type="transmembrane region" description="Helical" evidence="14">
    <location>
        <begin position="482"/>
        <end position="506"/>
    </location>
</feature>
<comment type="similarity">
    <text evidence="2 12">Belongs to the amiloride-sensitive sodium channel (TC 1.A.6) family.</text>
</comment>
<keyword evidence="10 12" id="KW-0739">Sodium transport</keyword>
<keyword evidence="11 12" id="KW-0407">Ion channel</keyword>